<keyword evidence="10" id="KW-1185">Reference proteome</keyword>
<proteinExistence type="predicted"/>
<dbReference type="GO" id="GO:0005829">
    <property type="term" value="C:cytosol"/>
    <property type="evidence" value="ECO:0007669"/>
    <property type="project" value="TreeGrafter"/>
</dbReference>
<protein>
    <submittedName>
        <fullName evidence="9">Sorbin and SH3 domain-containing protein 1</fullName>
    </submittedName>
</protein>
<dbReference type="InterPro" id="IPR036028">
    <property type="entry name" value="SH3-like_dom_sf"/>
</dbReference>
<dbReference type="SMART" id="SM00326">
    <property type="entry name" value="SH3"/>
    <property type="match status" value="3"/>
</dbReference>
<accession>A0A556TML7</accession>
<feature type="compositionally biased region" description="Basic and acidic residues" evidence="6">
    <location>
        <begin position="844"/>
        <end position="860"/>
    </location>
</feature>
<dbReference type="PRINTS" id="PR00452">
    <property type="entry name" value="SH3DOMAIN"/>
</dbReference>
<feature type="compositionally biased region" description="Low complexity" evidence="6">
    <location>
        <begin position="402"/>
        <end position="426"/>
    </location>
</feature>
<dbReference type="SUPFAM" id="SSF50044">
    <property type="entry name" value="SH3-domain"/>
    <property type="match status" value="3"/>
</dbReference>
<evidence type="ECO:0000256" key="2">
    <source>
        <dbReference type="ARBA" id="ARBA00022443"/>
    </source>
</evidence>
<gene>
    <name evidence="9" type="ORF">Baya_1942</name>
</gene>
<evidence type="ECO:0000256" key="5">
    <source>
        <dbReference type="PROSITE-ProRule" id="PRU00192"/>
    </source>
</evidence>
<evidence type="ECO:0000313" key="10">
    <source>
        <dbReference type="Proteomes" id="UP000319801"/>
    </source>
</evidence>
<dbReference type="EMBL" id="VCAZ01000006">
    <property type="protein sequence ID" value="TSK22584.1"/>
    <property type="molecule type" value="Genomic_DNA"/>
</dbReference>
<feature type="region of interest" description="Disordered" evidence="6">
    <location>
        <begin position="486"/>
        <end position="518"/>
    </location>
</feature>
<dbReference type="CDD" id="cd11780">
    <property type="entry name" value="SH3_Sorbs_3"/>
    <property type="match status" value="1"/>
</dbReference>
<feature type="region of interest" description="Disordered" evidence="6">
    <location>
        <begin position="923"/>
        <end position="942"/>
    </location>
</feature>
<feature type="domain" description="SH3" evidence="7">
    <location>
        <begin position="1180"/>
        <end position="1239"/>
    </location>
</feature>
<feature type="domain" description="SH3" evidence="7">
    <location>
        <begin position="1530"/>
        <end position="1591"/>
    </location>
</feature>
<comment type="caution">
    <text evidence="9">The sequence shown here is derived from an EMBL/GenBank/DDBJ whole genome shotgun (WGS) entry which is preliminary data.</text>
</comment>
<dbReference type="GO" id="GO:0005102">
    <property type="term" value="F:signaling receptor binding"/>
    <property type="evidence" value="ECO:0007669"/>
    <property type="project" value="TreeGrafter"/>
</dbReference>
<evidence type="ECO:0000256" key="1">
    <source>
        <dbReference type="ARBA" id="ARBA00004282"/>
    </source>
</evidence>
<feature type="compositionally biased region" description="Polar residues" evidence="6">
    <location>
        <begin position="1083"/>
        <end position="1100"/>
    </location>
</feature>
<dbReference type="Proteomes" id="UP000319801">
    <property type="component" value="Unassembled WGS sequence"/>
</dbReference>
<dbReference type="InterPro" id="IPR041340">
    <property type="entry name" value="PIK3AP1_TIR"/>
</dbReference>
<feature type="region of interest" description="Disordered" evidence="6">
    <location>
        <begin position="1455"/>
        <end position="1496"/>
    </location>
</feature>
<feature type="region of interest" description="Disordered" evidence="6">
    <location>
        <begin position="1389"/>
        <end position="1414"/>
    </location>
</feature>
<feature type="compositionally biased region" description="Basic and acidic residues" evidence="6">
    <location>
        <begin position="193"/>
        <end position="208"/>
    </location>
</feature>
<dbReference type="PANTHER" id="PTHR16267:SF12">
    <property type="entry name" value="PHOSPHOINOSITIDE 3-KINASE ADAPTER PROTEIN 1"/>
    <property type="match status" value="1"/>
</dbReference>
<dbReference type="Pfam" id="PF02208">
    <property type="entry name" value="Sorb"/>
    <property type="match status" value="1"/>
</dbReference>
<feature type="region of interest" description="Disordered" evidence="6">
    <location>
        <begin position="1276"/>
        <end position="1322"/>
    </location>
</feature>
<feature type="region of interest" description="Disordered" evidence="6">
    <location>
        <begin position="1079"/>
        <end position="1115"/>
    </location>
</feature>
<feature type="compositionally biased region" description="Pro residues" evidence="6">
    <location>
        <begin position="493"/>
        <end position="502"/>
    </location>
</feature>
<keyword evidence="2 5" id="KW-0728">SH3 domain</keyword>
<name>A0A556TML7_BAGYA</name>
<dbReference type="CDD" id="cd11781">
    <property type="entry name" value="SH3_Sorbs_1"/>
    <property type="match status" value="1"/>
</dbReference>
<dbReference type="Pfam" id="PF18567">
    <property type="entry name" value="TIR_3"/>
    <property type="match status" value="1"/>
</dbReference>
<feature type="compositionally biased region" description="Basic and acidic residues" evidence="6">
    <location>
        <begin position="1106"/>
        <end position="1115"/>
    </location>
</feature>
<feature type="region of interest" description="Disordered" evidence="6">
    <location>
        <begin position="385"/>
        <end position="468"/>
    </location>
</feature>
<feature type="compositionally biased region" description="Basic and acidic residues" evidence="6">
    <location>
        <begin position="1463"/>
        <end position="1475"/>
    </location>
</feature>
<dbReference type="PROSITE" id="PS50831">
    <property type="entry name" value="SOHO"/>
    <property type="match status" value="1"/>
</dbReference>
<dbReference type="OrthoDB" id="73680at2759"/>
<dbReference type="PROSITE" id="PS50002">
    <property type="entry name" value="SH3"/>
    <property type="match status" value="2"/>
</dbReference>
<feature type="domain" description="SoHo" evidence="8">
    <location>
        <begin position="747"/>
        <end position="804"/>
    </location>
</feature>
<evidence type="ECO:0000256" key="6">
    <source>
        <dbReference type="SAM" id="MobiDB-lite"/>
    </source>
</evidence>
<evidence type="ECO:0000259" key="8">
    <source>
        <dbReference type="PROSITE" id="PS50831"/>
    </source>
</evidence>
<feature type="compositionally biased region" description="Pro residues" evidence="6">
    <location>
        <begin position="439"/>
        <end position="449"/>
    </location>
</feature>
<feature type="region of interest" description="Disordered" evidence="6">
    <location>
        <begin position="810"/>
        <end position="860"/>
    </location>
</feature>
<reference evidence="9 10" key="1">
    <citation type="journal article" date="2019" name="Genome Biol. Evol.">
        <title>Whole-Genome Sequencing of the Giant Devil Catfish, Bagarius yarrelli.</title>
        <authorList>
            <person name="Jiang W."/>
            <person name="Lv Y."/>
            <person name="Cheng L."/>
            <person name="Yang K."/>
            <person name="Chao B."/>
            <person name="Wang X."/>
            <person name="Li Y."/>
            <person name="Pan X."/>
            <person name="You X."/>
            <person name="Zhang Y."/>
            <person name="Yang J."/>
            <person name="Li J."/>
            <person name="Zhang X."/>
            <person name="Liu S."/>
            <person name="Sun C."/>
            <person name="Yang J."/>
            <person name="Shi Q."/>
        </authorList>
    </citation>
    <scope>NUCLEOTIDE SEQUENCE [LARGE SCALE GENOMIC DNA]</scope>
    <source>
        <strain evidence="9">JWS20170419001</strain>
        <tissue evidence="9">Muscle</tissue>
    </source>
</reference>
<feature type="compositionally biased region" description="Polar residues" evidence="6">
    <location>
        <begin position="923"/>
        <end position="932"/>
    </location>
</feature>
<dbReference type="Pfam" id="PF07653">
    <property type="entry name" value="SH3_2"/>
    <property type="match status" value="1"/>
</dbReference>
<dbReference type="GO" id="GO:0036312">
    <property type="term" value="F:phosphatidylinositol 3-kinase regulatory subunit binding"/>
    <property type="evidence" value="ECO:0007669"/>
    <property type="project" value="TreeGrafter"/>
</dbReference>
<keyword evidence="3" id="KW-0677">Repeat</keyword>
<dbReference type="InterPro" id="IPR001452">
    <property type="entry name" value="SH3_domain"/>
</dbReference>
<feature type="region of interest" description="Disordered" evidence="6">
    <location>
        <begin position="1028"/>
        <end position="1050"/>
    </location>
</feature>
<evidence type="ECO:0000256" key="3">
    <source>
        <dbReference type="ARBA" id="ARBA00022737"/>
    </source>
</evidence>
<dbReference type="InterPro" id="IPR052446">
    <property type="entry name" value="B-cell_PI3K-Signaling_Adptrs"/>
</dbReference>
<dbReference type="GO" id="GO:0070161">
    <property type="term" value="C:anchoring junction"/>
    <property type="evidence" value="ECO:0007669"/>
    <property type="project" value="UniProtKB-SubCell"/>
</dbReference>
<dbReference type="Gene3D" id="3.40.50.10140">
    <property type="entry name" value="Toll/interleukin-1 receptor homology (TIR) domain"/>
    <property type="match status" value="1"/>
</dbReference>
<dbReference type="Pfam" id="PF14604">
    <property type="entry name" value="SH3_9"/>
    <property type="match status" value="1"/>
</dbReference>
<evidence type="ECO:0000256" key="4">
    <source>
        <dbReference type="ARBA" id="ARBA00022949"/>
    </source>
</evidence>
<comment type="subcellular location">
    <subcellularLocation>
        <location evidence="1">Cell junction</location>
    </subcellularLocation>
</comment>
<dbReference type="FunFam" id="2.30.30.40:FF:000001">
    <property type="entry name" value="Sorbin and SH3 domain-containing protein 1 isoform 2"/>
    <property type="match status" value="1"/>
</dbReference>
<dbReference type="InterPro" id="IPR003127">
    <property type="entry name" value="SoHo_dom"/>
</dbReference>
<dbReference type="InterPro" id="IPR035897">
    <property type="entry name" value="Toll_tir_struct_dom_sf"/>
</dbReference>
<dbReference type="SMART" id="SM00459">
    <property type="entry name" value="Sorb"/>
    <property type="match status" value="1"/>
</dbReference>
<evidence type="ECO:0000259" key="7">
    <source>
        <dbReference type="PROSITE" id="PS50002"/>
    </source>
</evidence>
<dbReference type="PANTHER" id="PTHR16267">
    <property type="entry name" value="BANK1/PIK3AP1 FAMILY MEMBER"/>
    <property type="match status" value="1"/>
</dbReference>
<feature type="compositionally biased region" description="Pro residues" evidence="6">
    <location>
        <begin position="1394"/>
        <end position="1404"/>
    </location>
</feature>
<organism evidence="9 10">
    <name type="scientific">Bagarius yarrelli</name>
    <name type="common">Goonch</name>
    <name type="synonym">Bagrus yarrelli</name>
    <dbReference type="NCBI Taxonomy" id="175774"/>
    <lineage>
        <taxon>Eukaryota</taxon>
        <taxon>Metazoa</taxon>
        <taxon>Chordata</taxon>
        <taxon>Craniata</taxon>
        <taxon>Vertebrata</taxon>
        <taxon>Euteleostomi</taxon>
        <taxon>Actinopterygii</taxon>
        <taxon>Neopterygii</taxon>
        <taxon>Teleostei</taxon>
        <taxon>Ostariophysi</taxon>
        <taxon>Siluriformes</taxon>
        <taxon>Sisoridae</taxon>
        <taxon>Sisorinae</taxon>
        <taxon>Bagarius</taxon>
    </lineage>
</organism>
<dbReference type="Gene3D" id="2.30.30.40">
    <property type="entry name" value="SH3 Domains"/>
    <property type="match status" value="3"/>
</dbReference>
<feature type="region of interest" description="Disordered" evidence="6">
    <location>
        <begin position="188"/>
        <end position="208"/>
    </location>
</feature>
<sequence length="1591" mass="177232">MCSVLIVHTCEAQDWASYLKLILEGSHRFPQDSISFYVIDGELSVQDEDHSIFRGSQCILLLLSGEFLDIQSEPRTRNTLNNFLHPPNKIVAFLCGVSECDGLGDYFEHWNIWRKLDSDDEPAQYVSTVCEVVGEDQRDVELPTLLHFSAKYGLKKLTSTLLQCPGALQAYSIANKNGDYPNTLAEKSANATKHSETEEPVEEEHVGDHVEIVEEEDDEDPYKLCYPDEIYDNIVDEESAVINRPPVPIPRTCTTSETEECKTYISTVRPVPERMLSTAHDPYAGMKTPGQRQLISLQERVKVGALTVEEAVQEFKAWQFDQDKRSQSVRFQQKNLQKLRDSIVRRKKGKGGKDLDITAPMQRNLQWGSHMNVECSVYEPAPRSVTQLPSVNRPPQRGTWHTGSTSSTSSSGSNRLSTLSSISNSSGAEGEIEESLENDPPPPPRPPRPVSETPPTLPPPRIPPRFSERIPESMLYERYVSNPVRHLSHMPPHRPIPPPPIARRPRRGTKDFYANDPGPKLLPLSARAHWKLRRHHGNLDCFRVKSSPAGGTVGFNAAPARPLIISPRSVSAVRITPLRTMKNSPDLMPTELDPTRVCKGKGAVTLRATLVHVDDGDCITQERDANPAKTECHRTLNGDSTETSLVEKRLNSTVADLNSDQVSGAIAQVERPVSLGLSNLPSSASEPTVCTPNNTAYPTIVLLQHGTDADAIELQDRVCDQCSTETPIDPLPEDLQRPVTQMAGKRMKITVHPASPDPLEKPRVPVRNTEKSKDWYKNMFKQIHRVTEPVEENPYRPTYIFPESYGRPLKARGRSVPRSKSAVDLGSSQSRRRVSMPTRTSSLRPERNEWEPPDKKVDTRKYRAEPRSIFEYEPGKSSVLRAERPDLTPEDVDLENEPWYRFYSEMEFDKTMRDWCRLALDSQSGVTDPHNSTTPTPPTPTPAATCNLRLVVMFTIIWYAPPHPSPDGPFFLSVAGLWLFLLTAISRGSSVITNRRVEPVELSMTSLFGLLQSAPSFTPLETASDLQQYPGCKPGPSVAGKESGSAGAEHAAPECDRHIYKSVLEGGDIPLQGLRALNKRHPSTSSKDSESSQPLSQGDQGENPDEVARRRYGDKEKILEEQRRLKREQEEADIASRRHAGLVLTHQQFITNERFGDLLTINESEKRKSGPEVTVVINTVNRTPALALFNFKAETLKELPFQKGDIVYIFRQVDQNWYEGEHHGRVGIFPRNYVEGERITLIRRVDENWYEGKISGTNRQGIFPVTYVEVHKKPRVKNGVDYPDPPLSHSPHRSTNASPQPVRTRLSTSPLPLPRSPRRSVSPEVHAISNEWISLTVGGVSSSPPAAPTPPLPPLPSTAYRLGEYLPPSHSASPVPPITGSPYYISPMASPSSSPLPPPYPPRPNSATPFLTFTPPTGEDFLLFPPSPRLSRSLSPCGGAGMEGWLAEAGRLDSELQEGEGGESDRVGSSRKEPCSWRNNPAEPLKNEGDYHGRSSRSPVMLFDIQDNNMNANSFTQPQSQSSSPEPGRLSCGIFQALYSYVPQNDDELELQEGDLVNVMEKCDDGWFVGTSKRTKKFGTFPGNYVKAVNL</sequence>
<evidence type="ECO:0000313" key="9">
    <source>
        <dbReference type="EMBL" id="TSK22584.1"/>
    </source>
</evidence>
<keyword evidence="4" id="KW-0965">Cell junction</keyword>